<dbReference type="AlphaFoldDB" id="A0A1E4U0K5"/>
<organism evidence="5 6">
    <name type="scientific">Pachysolen tannophilus NRRL Y-2460</name>
    <dbReference type="NCBI Taxonomy" id="669874"/>
    <lineage>
        <taxon>Eukaryota</taxon>
        <taxon>Fungi</taxon>
        <taxon>Dikarya</taxon>
        <taxon>Ascomycota</taxon>
        <taxon>Saccharomycotina</taxon>
        <taxon>Pichiomycetes</taxon>
        <taxon>Pachysolenaceae</taxon>
        <taxon>Pachysolen</taxon>
    </lineage>
</organism>
<dbReference type="SUPFAM" id="SSF49417">
    <property type="entry name" value="p53-like transcription factors"/>
    <property type="match status" value="1"/>
</dbReference>
<dbReference type="PANTHER" id="PTHR35144:SF1">
    <property type="entry name" value="PROTEIN PACG"/>
    <property type="match status" value="1"/>
</dbReference>
<name>A0A1E4U0K5_PACTA</name>
<feature type="compositionally biased region" description="Low complexity" evidence="3">
    <location>
        <begin position="347"/>
        <end position="359"/>
    </location>
</feature>
<dbReference type="GO" id="GO:0045944">
    <property type="term" value="P:positive regulation of transcription by RNA polymerase II"/>
    <property type="evidence" value="ECO:0007669"/>
    <property type="project" value="TreeGrafter"/>
</dbReference>
<keyword evidence="6" id="KW-1185">Reference proteome</keyword>
<dbReference type="PROSITE" id="PS51517">
    <property type="entry name" value="NDT80"/>
    <property type="match status" value="1"/>
</dbReference>
<feature type="region of interest" description="Disordered" evidence="3">
    <location>
        <begin position="344"/>
        <end position="371"/>
    </location>
</feature>
<dbReference type="EMBL" id="KV454011">
    <property type="protein sequence ID" value="ODV97553.1"/>
    <property type="molecule type" value="Genomic_DNA"/>
</dbReference>
<dbReference type="Gene3D" id="2.60.40.1390">
    <property type="entry name" value="NDT80 DNA-binding domain"/>
    <property type="match status" value="1"/>
</dbReference>
<dbReference type="GO" id="GO:0003677">
    <property type="term" value="F:DNA binding"/>
    <property type="evidence" value="ECO:0007669"/>
    <property type="project" value="UniProtKB-KW"/>
</dbReference>
<feature type="domain" description="NDT80" evidence="4">
    <location>
        <begin position="15"/>
        <end position="264"/>
    </location>
</feature>
<dbReference type="Proteomes" id="UP000094236">
    <property type="component" value="Unassembled WGS sequence"/>
</dbReference>
<dbReference type="InterPro" id="IPR037141">
    <property type="entry name" value="NDT80_DNA-bd_dom_sf"/>
</dbReference>
<feature type="DNA-binding region" description="NDT80" evidence="2">
    <location>
        <begin position="15"/>
        <end position="264"/>
    </location>
</feature>
<evidence type="ECO:0000256" key="2">
    <source>
        <dbReference type="PROSITE-ProRule" id="PRU00850"/>
    </source>
</evidence>
<reference evidence="6" key="1">
    <citation type="submission" date="2016-05" db="EMBL/GenBank/DDBJ databases">
        <title>Comparative genomics of biotechnologically important yeasts.</title>
        <authorList>
            <consortium name="DOE Joint Genome Institute"/>
            <person name="Riley R."/>
            <person name="Haridas S."/>
            <person name="Wolfe K.H."/>
            <person name="Lopes M.R."/>
            <person name="Hittinger C.T."/>
            <person name="Goker M."/>
            <person name="Salamov A."/>
            <person name="Wisecaver J."/>
            <person name="Long T.M."/>
            <person name="Aerts A.L."/>
            <person name="Barry K."/>
            <person name="Choi C."/>
            <person name="Clum A."/>
            <person name="Coughlan A.Y."/>
            <person name="Deshpande S."/>
            <person name="Douglass A.P."/>
            <person name="Hanson S.J."/>
            <person name="Klenk H.-P."/>
            <person name="Labutti K."/>
            <person name="Lapidus A."/>
            <person name="Lindquist E."/>
            <person name="Lipzen A."/>
            <person name="Meier-Kolthoff J.P."/>
            <person name="Ohm R.A."/>
            <person name="Otillar R.P."/>
            <person name="Pangilinan J."/>
            <person name="Peng Y."/>
            <person name="Rokas A."/>
            <person name="Rosa C.A."/>
            <person name="Scheuner C."/>
            <person name="Sibirny A.A."/>
            <person name="Slot J.C."/>
            <person name="Stielow J.B."/>
            <person name="Sun H."/>
            <person name="Kurtzman C.P."/>
            <person name="Blackwell M."/>
            <person name="Grigoriev I.V."/>
            <person name="Jeffries T.W."/>
        </authorList>
    </citation>
    <scope>NUCLEOTIDE SEQUENCE [LARGE SCALE GENOMIC DNA]</scope>
    <source>
        <strain evidence="6">NRRL Y-2460</strain>
    </source>
</reference>
<proteinExistence type="predicted"/>
<dbReference type="STRING" id="669874.A0A1E4U0K5"/>
<dbReference type="InterPro" id="IPR024061">
    <property type="entry name" value="NDT80_DNA-bd_dom"/>
</dbReference>
<evidence type="ECO:0000313" key="5">
    <source>
        <dbReference type="EMBL" id="ODV97553.1"/>
    </source>
</evidence>
<dbReference type="GO" id="GO:0051321">
    <property type="term" value="P:meiotic cell cycle"/>
    <property type="evidence" value="ECO:0007669"/>
    <property type="project" value="TreeGrafter"/>
</dbReference>
<dbReference type="OrthoDB" id="4117572at2759"/>
<evidence type="ECO:0000256" key="3">
    <source>
        <dbReference type="SAM" id="MobiDB-lite"/>
    </source>
</evidence>
<dbReference type="GO" id="GO:0003700">
    <property type="term" value="F:DNA-binding transcription factor activity"/>
    <property type="evidence" value="ECO:0007669"/>
    <property type="project" value="UniProtKB-UniRule"/>
</dbReference>
<dbReference type="InterPro" id="IPR052605">
    <property type="entry name" value="Fungal_trans_regulator"/>
</dbReference>
<dbReference type="GO" id="GO:0000228">
    <property type="term" value="C:nuclear chromosome"/>
    <property type="evidence" value="ECO:0007669"/>
    <property type="project" value="TreeGrafter"/>
</dbReference>
<gene>
    <name evidence="5" type="ORF">PACTADRAFT_139970</name>
</gene>
<dbReference type="Pfam" id="PF05224">
    <property type="entry name" value="NDT80_PhoG"/>
    <property type="match status" value="1"/>
</dbReference>
<feature type="region of interest" description="Disordered" evidence="3">
    <location>
        <begin position="147"/>
        <end position="167"/>
    </location>
</feature>
<protein>
    <recommendedName>
        <fullName evidence="4">NDT80 domain-containing protein</fullName>
    </recommendedName>
</protein>
<evidence type="ECO:0000259" key="4">
    <source>
        <dbReference type="PROSITE" id="PS51517"/>
    </source>
</evidence>
<feature type="compositionally biased region" description="Low complexity" evidence="3">
    <location>
        <begin position="147"/>
        <end position="160"/>
    </location>
</feature>
<feature type="region of interest" description="Disordered" evidence="3">
    <location>
        <begin position="401"/>
        <end position="433"/>
    </location>
</feature>
<evidence type="ECO:0000313" key="6">
    <source>
        <dbReference type="Proteomes" id="UP000094236"/>
    </source>
</evidence>
<evidence type="ECO:0000256" key="1">
    <source>
        <dbReference type="ARBA" id="ARBA00023125"/>
    </source>
</evidence>
<feature type="compositionally biased region" description="Basic residues" evidence="3">
    <location>
        <begin position="401"/>
        <end position="411"/>
    </location>
</feature>
<keyword evidence="1 2" id="KW-0238">DNA-binding</keyword>
<dbReference type="PANTHER" id="PTHR35144">
    <property type="entry name" value="MEIOSIS-SPECIFIC TRANSCRIPTION FACTOR NDT80"/>
    <property type="match status" value="1"/>
</dbReference>
<accession>A0A1E4U0K5</accession>
<sequence>MDAHQEINRFYHLGKLKISKRCQKKAAKTNCSSEYAYLLDLIVKEDENSFRLLDENGDKTTLDLKGEMDGRFLYSDTQKEQKIKNLSCYRRNFMQLSVNLSFTKLPIFSIIKDYKKSKIKRFKLSVYGTTKFSDDKIDLLIFNDNSDSMSSDSQNSNNKKSSNHKDIPSNVHYLNSLTQEISLSSLDISEFHNFKFILKKVQFKNATPNNGKSTVFQNYYHIIISLSFIVEKGDNEEAEVHIANLKSHPIQVRGRNPSFYSGRNDVLIVKDPSKKKIYPDDIEQQNKIAGSTSTFPLTNNDGNINGLLSIGRSPSSLDPMNSIPFLRLPNISHALPAIEENEQNAINSSSSNTSSNNNSGKPVEAKESESPSNYQYFPLSNVYYLPPLDALYFPHVAHHPRQSSIVRNRRKSMNESNTLVDSKSSSGGPGMMKQGIGGYTKIGIRNILNSSDKHSEND</sequence>
<dbReference type="InterPro" id="IPR008967">
    <property type="entry name" value="p53-like_TF_DNA-bd_sf"/>
</dbReference>